<evidence type="ECO:0000256" key="2">
    <source>
        <dbReference type="SAM" id="Coils"/>
    </source>
</evidence>
<feature type="coiled-coil region" evidence="2">
    <location>
        <begin position="973"/>
        <end position="1016"/>
    </location>
</feature>
<accession>A0AAJ5URK4</accession>
<dbReference type="Pfam" id="PF10145">
    <property type="entry name" value="PhageMin_Tail"/>
    <property type="match status" value="1"/>
</dbReference>
<dbReference type="InterPro" id="IPR010090">
    <property type="entry name" value="Phage_tape_meas"/>
</dbReference>
<evidence type="ECO:0000256" key="1">
    <source>
        <dbReference type="ARBA" id="ARBA00022612"/>
    </source>
</evidence>
<evidence type="ECO:0000259" key="5">
    <source>
        <dbReference type="Pfam" id="PF10145"/>
    </source>
</evidence>
<evidence type="ECO:0000256" key="4">
    <source>
        <dbReference type="SAM" id="Phobius"/>
    </source>
</evidence>
<dbReference type="PANTHER" id="PTHR37813">
    <property type="entry name" value="FELS-2 PROPHAGE PROTEIN"/>
    <property type="match status" value="1"/>
</dbReference>
<dbReference type="PANTHER" id="PTHR37813:SF1">
    <property type="entry name" value="FELS-2 PROPHAGE PROTEIN"/>
    <property type="match status" value="1"/>
</dbReference>
<gene>
    <name evidence="6" type="ORF">PSR33_05745</name>
</gene>
<evidence type="ECO:0000313" key="6">
    <source>
        <dbReference type="EMBL" id="WDC91690.1"/>
    </source>
</evidence>
<dbReference type="Proteomes" id="UP001215533">
    <property type="component" value="Chromosome"/>
</dbReference>
<keyword evidence="1" id="KW-1188">Viral release from host cell</keyword>
<feature type="compositionally biased region" description="Polar residues" evidence="3">
    <location>
        <begin position="1212"/>
        <end position="1230"/>
    </location>
</feature>
<feature type="transmembrane region" description="Helical" evidence="4">
    <location>
        <begin position="677"/>
        <end position="700"/>
    </location>
</feature>
<sequence>MAEDYTTRAVLTASVGQFIAGFKEAKATYQDFNQSMARSSMASTDAVANSSKVISTGMKVGAVAVAGLSIAAIKTGADFEHQMSRVGAIAGASGSDLKALNDQAIKLGADTAFSAKEAAGGMENLASAGMNSKQIMQAMPGVLNLAAVSGGDVALSAENAATALNGFGLEASDSAHVADVFARAAADTNAEASDMGEALKMVAPQAHGAGLSLEETAAAIGVLSDAGIKGSMAGSNLGMALTKVQNPSKEAGDAMAELGFNAYDSSGKMKPLATQVEELKGKLSGMTDKQKQYYTSQIYGVQGGRAMNVLLQAQSGKLEGLTSSLKNSNGAADEMAKTMQKDLASSVEQLGGSFESTAIILEETFSGILKGGVDGITDSVGKFNDYLQKNQTQIQATTKGLLAAASGMAKFAPSVEQVGTALKIVLPSLIALEAFKGIGVGGARTVSMLETMQADLSLVQRGLIMTGTAAKSMAGLTVGTFGKIGSATKGAVVNVNSFNNAIMSASAGDKFKGMLTGIANGFTSIPSKAGNAGKAMVSVFTNPQAAATGLNTKMYGLLQTVGASDAQIAKLTNTTMKGGVAMGKIGLAGEGASDAMLAGATSAGGLGMSLGVLLPIAAAVAVAAAAIYMAWDSNFMNIQGVVQSAIGGIKGIFDSMQPSISAVVGLLKPIGSILGGILKVVGAIAIGAIVVSVVALATALRLNVDGLAAIAKTAIAAGYAVEGFIQKMIPGGKDGSEAFDKAKKSIDGAKDSVKDMGQAFVDAGKVGVDAASQIGKSTDDSNGKLKAASVSVKDVGKAAKEMKSDFEDSKTKLSDLVNTEGVSDKTKEFLTNVNTTLDQYQSSADKAAEKYKKSMAKAEDESGQARLTAVNKANAQLAQATQANGQNLIAISSDLDRQLQAKKFTDGTDMNNDQVILLTDQNNKIKQKLIEQNQIFVQAQLARVQNGQKLNETQRQATVTTLQSNYQLEAQQVQVGEDKINQLKQQIDQEKDQTTKAQLQQQLVTQQQHNQSLVQQQQTFGTQMNQAIANGGQLNFQTWSQGLQSMKDVTAPQLQSMYLSFVQMNSNTGQQMQAFALMLQQSGTQGVNNLVQALATGKATTKEVAAALAKDGTDGLNTLPPSMFKKGDDGKNKFITALKSGDFKGAGKYLADQSSGGAKDTSKHKKSGKDNGDSYADGTKSSKSKAKSAGKEVAKSGSTGAKSEKSGYKSAGKSNGSSYTSGVKSENSSARSAGRSLANAAKSGAKGVSFNSVGSQMAAGVAAGIRSNTGAAVSAMASLVAQVNAEAKKKAKIHSPSRLLRDEVGKYLSLGVAEGINAHAYQATNAMSNVMAGVRDAANIKPLNFSFNANSIIDPVSADLNVNATDSTAVQLLRQLVNKQSIIVLDTGALVGETKDKFNDVFGQQIQTTGRWG</sequence>
<evidence type="ECO:0000256" key="3">
    <source>
        <dbReference type="SAM" id="MobiDB-lite"/>
    </source>
</evidence>
<feature type="region of interest" description="Disordered" evidence="3">
    <location>
        <begin position="1151"/>
        <end position="1230"/>
    </location>
</feature>
<evidence type="ECO:0000313" key="7">
    <source>
        <dbReference type="Proteomes" id="UP001215533"/>
    </source>
</evidence>
<feature type="transmembrane region" description="Helical" evidence="4">
    <location>
        <begin position="606"/>
        <end position="631"/>
    </location>
</feature>
<keyword evidence="4" id="KW-1133">Transmembrane helix</keyword>
<protein>
    <submittedName>
        <fullName evidence="6">Phage tail tape measure protein</fullName>
    </submittedName>
</protein>
<dbReference type="EMBL" id="CP117683">
    <property type="protein sequence ID" value="WDC91690.1"/>
    <property type="molecule type" value="Genomic_DNA"/>
</dbReference>
<reference evidence="6" key="1">
    <citation type="submission" date="2023-02" db="EMBL/GenBank/DDBJ databases">
        <title>Complete genome sequence of Lactobacillus curvatus CACC879 isolated from Pig feces.</title>
        <authorList>
            <person name="Park S."/>
            <person name="Park M.A."/>
            <person name="Kim D.-H."/>
            <person name="Kim Y."/>
        </authorList>
    </citation>
    <scope>NUCLEOTIDE SEQUENCE</scope>
    <source>
        <strain evidence="6">CACC879</strain>
    </source>
</reference>
<feature type="domain" description="Phage tail tape measure protein" evidence="5">
    <location>
        <begin position="101"/>
        <end position="300"/>
    </location>
</feature>
<proteinExistence type="predicted"/>
<keyword evidence="4" id="KW-0812">Transmembrane</keyword>
<keyword evidence="4" id="KW-0472">Membrane</keyword>
<dbReference type="NCBIfam" id="TIGR01760">
    <property type="entry name" value="tape_meas_TP901"/>
    <property type="match status" value="1"/>
</dbReference>
<name>A0AAJ5URK4_LATCU</name>
<organism evidence="6 7">
    <name type="scientific">Latilactobacillus curvatus</name>
    <name type="common">Lactobacillus curvatus</name>
    <dbReference type="NCBI Taxonomy" id="28038"/>
    <lineage>
        <taxon>Bacteria</taxon>
        <taxon>Bacillati</taxon>
        <taxon>Bacillota</taxon>
        <taxon>Bacilli</taxon>
        <taxon>Lactobacillales</taxon>
        <taxon>Lactobacillaceae</taxon>
        <taxon>Latilactobacillus</taxon>
    </lineage>
</organism>
<keyword evidence="2" id="KW-0175">Coiled coil</keyword>